<proteinExistence type="predicted"/>
<feature type="coiled-coil region" evidence="1">
    <location>
        <begin position="138"/>
        <end position="342"/>
    </location>
</feature>
<protein>
    <submittedName>
        <fullName evidence="3">Uncharacterized protein</fullName>
    </submittedName>
</protein>
<feature type="compositionally biased region" description="Polar residues" evidence="2">
    <location>
        <begin position="29"/>
        <end position="40"/>
    </location>
</feature>
<feature type="region of interest" description="Disordered" evidence="2">
    <location>
        <begin position="1"/>
        <end position="48"/>
    </location>
</feature>
<gene>
    <name evidence="3" type="ORF">EHS24_005514</name>
</gene>
<feature type="compositionally biased region" description="Low complexity" evidence="2">
    <location>
        <begin position="1"/>
        <end position="17"/>
    </location>
</feature>
<evidence type="ECO:0000256" key="2">
    <source>
        <dbReference type="SAM" id="MobiDB-lite"/>
    </source>
</evidence>
<evidence type="ECO:0000313" key="4">
    <source>
        <dbReference type="Proteomes" id="UP000279236"/>
    </source>
</evidence>
<dbReference type="AlphaFoldDB" id="A0A427XCP0"/>
<accession>A0A427XCP0</accession>
<organism evidence="3 4">
    <name type="scientific">Apiotrichum porosum</name>
    <dbReference type="NCBI Taxonomy" id="105984"/>
    <lineage>
        <taxon>Eukaryota</taxon>
        <taxon>Fungi</taxon>
        <taxon>Dikarya</taxon>
        <taxon>Basidiomycota</taxon>
        <taxon>Agaricomycotina</taxon>
        <taxon>Tremellomycetes</taxon>
        <taxon>Trichosporonales</taxon>
        <taxon>Trichosporonaceae</taxon>
        <taxon>Apiotrichum</taxon>
    </lineage>
</organism>
<evidence type="ECO:0000313" key="3">
    <source>
        <dbReference type="EMBL" id="RSH76629.1"/>
    </source>
</evidence>
<dbReference type="Proteomes" id="UP000279236">
    <property type="component" value="Unassembled WGS sequence"/>
</dbReference>
<feature type="coiled-coil region" evidence="1">
    <location>
        <begin position="389"/>
        <end position="416"/>
    </location>
</feature>
<evidence type="ECO:0000256" key="1">
    <source>
        <dbReference type="SAM" id="Coils"/>
    </source>
</evidence>
<dbReference type="GeneID" id="39590057"/>
<dbReference type="RefSeq" id="XP_028471776.1">
    <property type="nucleotide sequence ID" value="XM_028621037.1"/>
</dbReference>
<name>A0A427XCP0_9TREE</name>
<sequence length="459" mass="50489">MVDPDATAATRIAPRRPGSAPMWADRSLESITSGATTTGTQDEEKTPVAALRTRLAASKYVATGSLSLPSTSPKTSPRMSSSRILASVVDMDELPVPSSLPSSPLTRRISPPHLAAVTEEEEETTSVRAKSPVPALYAKSLQDEVTSYRELLQKLKGDVVQRDTIIAKLMPVQDEMRELRAALLESRNTNKELKIEQSELREQLSDMEGVNAELRDGIQVAADEKHELNQKLEETQYDLQVARDDMNASGIQSSVSAREGPMELRAKLEEAEYQLQAAIDEKDIAVHELSHAESNMVLDLEDHNEMLSSKVTTLNASIEEKNTELEMMRAELETTSVELEAKDRSEGIGRGGRREATPKVLGEADSNRSPFYGNGNGAEKNHHAHSDQLKIKDMKIKALERQVKRLNEDRELLSVAANSAQIQPSSSNGASVITRQRHTIAAHPSTLWAPLSPRCHPSR</sequence>
<keyword evidence="1" id="KW-0175">Coiled coil</keyword>
<keyword evidence="4" id="KW-1185">Reference proteome</keyword>
<reference evidence="3 4" key="1">
    <citation type="submission" date="2018-11" db="EMBL/GenBank/DDBJ databases">
        <title>Genome sequence of Apiotrichum porosum DSM 27194.</title>
        <authorList>
            <person name="Aliyu H."/>
            <person name="Gorte O."/>
            <person name="Ochsenreither K."/>
        </authorList>
    </citation>
    <scope>NUCLEOTIDE SEQUENCE [LARGE SCALE GENOMIC DNA]</scope>
    <source>
        <strain evidence="3 4">DSM 27194</strain>
    </source>
</reference>
<dbReference type="EMBL" id="RSCE01000023">
    <property type="protein sequence ID" value="RSH76629.1"/>
    <property type="molecule type" value="Genomic_DNA"/>
</dbReference>
<comment type="caution">
    <text evidence="3">The sequence shown here is derived from an EMBL/GenBank/DDBJ whole genome shotgun (WGS) entry which is preliminary data.</text>
</comment>